<dbReference type="Proteomes" id="UP000574390">
    <property type="component" value="Unassembled WGS sequence"/>
</dbReference>
<feature type="non-terminal residue" evidence="1">
    <location>
        <position position="133"/>
    </location>
</feature>
<comment type="caution">
    <text evidence="1">The sequence shown here is derived from an EMBL/GenBank/DDBJ whole genome shotgun (WGS) entry which is preliminary data.</text>
</comment>
<reference evidence="1 2" key="1">
    <citation type="submission" date="2020-04" db="EMBL/GenBank/DDBJ databases">
        <title>Perkinsus olseni comparative genomics.</title>
        <authorList>
            <person name="Bogema D.R."/>
        </authorList>
    </citation>
    <scope>NUCLEOTIDE SEQUENCE [LARGE SCALE GENOMIC DNA]</scope>
    <source>
        <strain evidence="1">ATCC PRA-205</strain>
    </source>
</reference>
<gene>
    <name evidence="1" type="ORF">FOZ62_027153</name>
</gene>
<protein>
    <submittedName>
        <fullName evidence="1">Uncharacterized protein</fullName>
    </submittedName>
</protein>
<sequence length="133" mass="13894">MSAPPASTSDTPNVVHGFLGALAEAATASIKGDDAKVPADRAMSLIESLNNATVKPQWATLLFPVLGDLLQGLRKEMEAPKRVALLSSHPVWGALIDFVFNTAVLSGTPNDLLSATAAYRKGAPKKVNTTRAA</sequence>
<proteinExistence type="predicted"/>
<name>A0A7J6QCX1_PEROL</name>
<organism evidence="1 2">
    <name type="scientific">Perkinsus olseni</name>
    <name type="common">Perkinsus atlanticus</name>
    <dbReference type="NCBI Taxonomy" id="32597"/>
    <lineage>
        <taxon>Eukaryota</taxon>
        <taxon>Sar</taxon>
        <taxon>Alveolata</taxon>
        <taxon>Perkinsozoa</taxon>
        <taxon>Perkinsea</taxon>
        <taxon>Perkinsida</taxon>
        <taxon>Perkinsidae</taxon>
        <taxon>Perkinsus</taxon>
    </lineage>
</organism>
<evidence type="ECO:0000313" key="2">
    <source>
        <dbReference type="Proteomes" id="UP000574390"/>
    </source>
</evidence>
<evidence type="ECO:0000313" key="1">
    <source>
        <dbReference type="EMBL" id="KAF4706072.1"/>
    </source>
</evidence>
<dbReference type="AlphaFoldDB" id="A0A7J6QCX1"/>
<accession>A0A7J6QCX1</accession>
<dbReference type="EMBL" id="JABANM010030543">
    <property type="protein sequence ID" value="KAF4706072.1"/>
    <property type="molecule type" value="Genomic_DNA"/>
</dbReference>